<evidence type="ECO:0000313" key="1">
    <source>
        <dbReference type="EMBL" id="MBC8602021.1"/>
    </source>
</evidence>
<dbReference type="Proteomes" id="UP000629596">
    <property type="component" value="Unassembled WGS sequence"/>
</dbReference>
<proteinExistence type="predicted"/>
<protein>
    <submittedName>
        <fullName evidence="2">Uncharacterized protein</fullName>
    </submittedName>
</protein>
<organism evidence="2 3">
    <name type="scientific">Parabacteroides acidifaciens</name>
    <dbReference type="NCBI Taxonomy" id="2290935"/>
    <lineage>
        <taxon>Bacteria</taxon>
        <taxon>Pseudomonadati</taxon>
        <taxon>Bacteroidota</taxon>
        <taxon>Bacteroidia</taxon>
        <taxon>Bacteroidales</taxon>
        <taxon>Tannerellaceae</taxon>
        <taxon>Parabacteroides</taxon>
    </lineage>
</organism>
<dbReference type="EMBL" id="QREV01000020">
    <property type="protein sequence ID" value="RDU49239.1"/>
    <property type="molecule type" value="Genomic_DNA"/>
</dbReference>
<reference evidence="2 3" key="1">
    <citation type="submission" date="2018-07" db="EMBL/GenBank/DDBJ databases">
        <title>Parabacteroides acidifaciens nov. sp., isolated from human feces.</title>
        <authorList>
            <person name="Wang Y.J."/>
        </authorList>
    </citation>
    <scope>NUCLEOTIDE SEQUENCE [LARGE SCALE GENOMIC DNA]</scope>
    <source>
        <strain evidence="2 3">426-9</strain>
    </source>
</reference>
<accession>A0A3D8HE39</accession>
<dbReference type="AlphaFoldDB" id="A0A3D8HE39"/>
<evidence type="ECO:0000313" key="2">
    <source>
        <dbReference type="EMBL" id="RDU49239.1"/>
    </source>
</evidence>
<dbReference type="RefSeq" id="WP_115499528.1">
    <property type="nucleotide sequence ID" value="NZ_JACRTI010000020.1"/>
</dbReference>
<comment type="caution">
    <text evidence="2">The sequence shown here is derived from an EMBL/GenBank/DDBJ whole genome shotgun (WGS) entry which is preliminary data.</text>
</comment>
<gene>
    <name evidence="2" type="ORF">DWU89_10110</name>
    <name evidence="1" type="ORF">H8784_09860</name>
</gene>
<name>A0A3D8HE39_9BACT</name>
<dbReference type="EMBL" id="JACRTI010000020">
    <property type="protein sequence ID" value="MBC8602021.1"/>
    <property type="molecule type" value="Genomic_DNA"/>
</dbReference>
<dbReference type="Proteomes" id="UP000256321">
    <property type="component" value="Unassembled WGS sequence"/>
</dbReference>
<evidence type="ECO:0000313" key="4">
    <source>
        <dbReference type="Proteomes" id="UP000629596"/>
    </source>
</evidence>
<reference evidence="1 4" key="2">
    <citation type="submission" date="2020-08" db="EMBL/GenBank/DDBJ databases">
        <title>Genome public.</title>
        <authorList>
            <person name="Liu C."/>
            <person name="Sun Q."/>
        </authorList>
    </citation>
    <scope>NUCLEOTIDE SEQUENCE [LARGE SCALE GENOMIC DNA]</scope>
    <source>
        <strain evidence="1 4">426_9</strain>
    </source>
</reference>
<keyword evidence="4" id="KW-1185">Reference proteome</keyword>
<sequence length="134" mass="14614">MKKTVTYLFIVFLAALVFYGGAGVNLITYCCEDCRTAIHEHEHCTEMAKHVSSCCHADGEDNCCDVEHISFDWTVFQGALLNLQPVAIDLVSLTASNISLVPALIMDKAVDVVRDAPPGITPDIYLSLLTVLLV</sequence>
<evidence type="ECO:0000313" key="3">
    <source>
        <dbReference type="Proteomes" id="UP000256321"/>
    </source>
</evidence>